<evidence type="ECO:0000256" key="1">
    <source>
        <dbReference type="ARBA" id="ARBA00004127"/>
    </source>
</evidence>
<keyword evidence="4 7" id="KW-0812">Transmembrane</keyword>
<keyword evidence="9" id="KW-1185">Reference proteome</keyword>
<feature type="transmembrane region" description="Helical" evidence="7">
    <location>
        <begin position="318"/>
        <end position="346"/>
    </location>
</feature>
<dbReference type="OrthoDB" id="413079at2759"/>
<feature type="transmembrane region" description="Helical" evidence="7">
    <location>
        <begin position="214"/>
        <end position="239"/>
    </location>
</feature>
<dbReference type="SUPFAM" id="SSF103473">
    <property type="entry name" value="MFS general substrate transporter"/>
    <property type="match status" value="2"/>
</dbReference>
<evidence type="ECO:0000256" key="4">
    <source>
        <dbReference type="ARBA" id="ARBA00022692"/>
    </source>
</evidence>
<evidence type="ECO:0000313" key="9">
    <source>
        <dbReference type="Proteomes" id="UP000054144"/>
    </source>
</evidence>
<gene>
    <name evidence="8" type="ORF">FISHEDRAFT_63830</name>
</gene>
<keyword evidence="5 7" id="KW-1133">Transmembrane helix</keyword>
<proteinExistence type="inferred from homology"/>
<sequence length="356" mass="38867">MTICWSLYLEGWNDGTLGPLLIGYTIVALLFVVTCMGFVSGALCNVWLDSKLDTGKVMLVGAVMQLCAYIMIASLNIMMTVTPCPPFPAYCLACCFAGFGLSLQVRKMINISGDKTEYFAYVFRNFSSKWFRFGAFCFPFAATHFSASKHWSFHWIISTGHAFTNCLALLIVFRGERQDQFMAEAGQQTNEPEARTANNDVDYSMYRQIMSIRAVPLTTVGHVCTDLVVALGGWIVTFIIDERQGGKNSGYISSGFFGGLTLGRIVLLSLNKLRVIYLYTTVSLAPELTVWFVFLIDLRLGPIFPIIVSHATRVLPKALLTASVGLIGGIGVAGSAAIPFALGVIASKYGIGSLQP</sequence>
<name>A0A0D7ALN7_9AGAR</name>
<evidence type="ECO:0000256" key="2">
    <source>
        <dbReference type="ARBA" id="ARBA00008335"/>
    </source>
</evidence>
<dbReference type="Gene3D" id="1.20.1250.20">
    <property type="entry name" value="MFS general substrate transporter like domains"/>
    <property type="match status" value="1"/>
</dbReference>
<organism evidence="8 9">
    <name type="scientific">Fistulina hepatica ATCC 64428</name>
    <dbReference type="NCBI Taxonomy" id="1128425"/>
    <lineage>
        <taxon>Eukaryota</taxon>
        <taxon>Fungi</taxon>
        <taxon>Dikarya</taxon>
        <taxon>Basidiomycota</taxon>
        <taxon>Agaricomycotina</taxon>
        <taxon>Agaricomycetes</taxon>
        <taxon>Agaricomycetidae</taxon>
        <taxon>Agaricales</taxon>
        <taxon>Fistulinaceae</taxon>
        <taxon>Fistulina</taxon>
    </lineage>
</organism>
<dbReference type="InterPro" id="IPR036259">
    <property type="entry name" value="MFS_trans_sf"/>
</dbReference>
<evidence type="ECO:0000256" key="7">
    <source>
        <dbReference type="SAM" id="Phobius"/>
    </source>
</evidence>
<feature type="transmembrane region" description="Helical" evidence="7">
    <location>
        <begin position="20"/>
        <end position="48"/>
    </location>
</feature>
<evidence type="ECO:0000256" key="5">
    <source>
        <dbReference type="ARBA" id="ARBA00022989"/>
    </source>
</evidence>
<feature type="transmembrane region" description="Helical" evidence="7">
    <location>
        <begin position="130"/>
        <end position="147"/>
    </location>
</feature>
<evidence type="ECO:0000256" key="3">
    <source>
        <dbReference type="ARBA" id="ARBA00022448"/>
    </source>
</evidence>
<feature type="transmembrane region" description="Helical" evidence="7">
    <location>
        <begin position="251"/>
        <end position="270"/>
    </location>
</feature>
<evidence type="ECO:0000256" key="6">
    <source>
        <dbReference type="ARBA" id="ARBA00023136"/>
    </source>
</evidence>
<dbReference type="GO" id="GO:0012505">
    <property type="term" value="C:endomembrane system"/>
    <property type="evidence" value="ECO:0007669"/>
    <property type="project" value="UniProtKB-SubCell"/>
</dbReference>
<reference evidence="8 9" key="1">
    <citation type="journal article" date="2015" name="Fungal Genet. Biol.">
        <title>Evolution of novel wood decay mechanisms in Agaricales revealed by the genome sequences of Fistulina hepatica and Cylindrobasidium torrendii.</title>
        <authorList>
            <person name="Floudas D."/>
            <person name="Held B.W."/>
            <person name="Riley R."/>
            <person name="Nagy L.G."/>
            <person name="Koehler G."/>
            <person name="Ransdell A.S."/>
            <person name="Younus H."/>
            <person name="Chow J."/>
            <person name="Chiniquy J."/>
            <person name="Lipzen A."/>
            <person name="Tritt A."/>
            <person name="Sun H."/>
            <person name="Haridas S."/>
            <person name="LaButti K."/>
            <person name="Ohm R.A."/>
            <person name="Kues U."/>
            <person name="Blanchette R.A."/>
            <person name="Grigoriev I.V."/>
            <person name="Minto R.E."/>
            <person name="Hibbett D.S."/>
        </authorList>
    </citation>
    <scope>NUCLEOTIDE SEQUENCE [LARGE SCALE GENOMIC DNA]</scope>
    <source>
        <strain evidence="8 9">ATCC 64428</strain>
    </source>
</reference>
<feature type="transmembrane region" description="Helical" evidence="7">
    <location>
        <begin position="277"/>
        <end position="298"/>
    </location>
</feature>
<feature type="transmembrane region" description="Helical" evidence="7">
    <location>
        <begin position="87"/>
        <end position="109"/>
    </location>
</feature>
<keyword evidence="6 7" id="KW-0472">Membrane</keyword>
<dbReference type="InterPro" id="IPR051788">
    <property type="entry name" value="MFS_Transporter"/>
</dbReference>
<feature type="transmembrane region" description="Helical" evidence="7">
    <location>
        <begin position="57"/>
        <end position="81"/>
    </location>
</feature>
<comment type="subcellular location">
    <subcellularLocation>
        <location evidence="1">Endomembrane system</location>
        <topology evidence="1">Multi-pass membrane protein</topology>
    </subcellularLocation>
</comment>
<dbReference type="Proteomes" id="UP000054144">
    <property type="component" value="Unassembled WGS sequence"/>
</dbReference>
<accession>A0A0D7ALN7</accession>
<evidence type="ECO:0000313" key="8">
    <source>
        <dbReference type="EMBL" id="KIY52502.1"/>
    </source>
</evidence>
<protein>
    <recommendedName>
        <fullName evidence="10">MFS general substrate transporter</fullName>
    </recommendedName>
</protein>
<feature type="transmembrane region" description="Helical" evidence="7">
    <location>
        <begin position="153"/>
        <end position="173"/>
    </location>
</feature>
<evidence type="ECO:0008006" key="10">
    <source>
        <dbReference type="Google" id="ProtNLM"/>
    </source>
</evidence>
<keyword evidence="3" id="KW-0813">Transport</keyword>
<dbReference type="PANTHER" id="PTHR23514:SF3">
    <property type="entry name" value="BYPASS OF STOP CODON PROTEIN 6"/>
    <property type="match status" value="1"/>
</dbReference>
<comment type="similarity">
    <text evidence="2">Belongs to the major facilitator superfamily.</text>
</comment>
<dbReference type="EMBL" id="KN881643">
    <property type="protein sequence ID" value="KIY52502.1"/>
    <property type="molecule type" value="Genomic_DNA"/>
</dbReference>
<dbReference type="GO" id="GO:0016020">
    <property type="term" value="C:membrane"/>
    <property type="evidence" value="ECO:0007669"/>
    <property type="project" value="TreeGrafter"/>
</dbReference>
<dbReference type="PANTHER" id="PTHR23514">
    <property type="entry name" value="BYPASS OF STOP CODON PROTEIN 6"/>
    <property type="match status" value="1"/>
</dbReference>
<dbReference type="AlphaFoldDB" id="A0A0D7ALN7"/>